<name>A0ABR8ECI1_9CYAN</name>
<keyword evidence="1" id="KW-0812">Transmembrane</keyword>
<protein>
    <submittedName>
        <fullName evidence="2">Uncharacterized protein</fullName>
    </submittedName>
</protein>
<accession>A0ABR8ECI1</accession>
<feature type="transmembrane region" description="Helical" evidence="1">
    <location>
        <begin position="156"/>
        <end position="180"/>
    </location>
</feature>
<gene>
    <name evidence="2" type="ORF">H6G72_09560</name>
</gene>
<proteinExistence type="predicted"/>
<dbReference type="RefSeq" id="WP_156331562.1">
    <property type="nucleotide sequence ID" value="NZ_JACJSK010000010.1"/>
</dbReference>
<comment type="caution">
    <text evidence="2">The sequence shown here is derived from an EMBL/GenBank/DDBJ whole genome shotgun (WGS) entry which is preliminary data.</text>
</comment>
<feature type="transmembrane region" description="Helical" evidence="1">
    <location>
        <begin position="208"/>
        <end position="226"/>
    </location>
</feature>
<sequence length="232" mass="26446">MMNYPNSQSFFSRSPTIEPLNSISSWSDLDWYDRDSYQQRQLKRLQALVPPVSPPPLQLGHLTPNQEYQLQRLRRLTVNQIEENQSIPTFQHWRAARASRQLNPLPPTTEVSVRRSLSASPQVIERPRKIRVRRPARRVARSYPRLRVFLNLMTRYGWAVCGATWMILIISGGLAGKVLINPEYATTYSASYESPASQIQSQPAENSWLSYSAIALGGAGVTWLISQCFKAD</sequence>
<dbReference type="Proteomes" id="UP000641954">
    <property type="component" value="Unassembled WGS sequence"/>
</dbReference>
<evidence type="ECO:0000313" key="3">
    <source>
        <dbReference type="Proteomes" id="UP000641954"/>
    </source>
</evidence>
<keyword evidence="3" id="KW-1185">Reference proteome</keyword>
<evidence type="ECO:0000313" key="2">
    <source>
        <dbReference type="EMBL" id="MBD2544087.1"/>
    </source>
</evidence>
<keyword evidence="1" id="KW-1133">Transmembrane helix</keyword>
<evidence type="ECO:0000256" key="1">
    <source>
        <dbReference type="SAM" id="Phobius"/>
    </source>
</evidence>
<dbReference type="EMBL" id="JACJSK010000010">
    <property type="protein sequence ID" value="MBD2544087.1"/>
    <property type="molecule type" value="Genomic_DNA"/>
</dbReference>
<keyword evidence="1" id="KW-0472">Membrane</keyword>
<reference evidence="2 3" key="1">
    <citation type="journal article" date="2020" name="ISME J.">
        <title>Comparative genomics reveals insights into cyanobacterial evolution and habitat adaptation.</title>
        <authorList>
            <person name="Chen M.Y."/>
            <person name="Teng W.K."/>
            <person name="Zhao L."/>
            <person name="Hu C.X."/>
            <person name="Zhou Y.K."/>
            <person name="Han B.P."/>
            <person name="Song L.R."/>
            <person name="Shu W.S."/>
        </authorList>
    </citation>
    <scope>NUCLEOTIDE SEQUENCE [LARGE SCALE GENOMIC DNA]</scope>
    <source>
        <strain evidence="2 3">FACHB-1370</strain>
    </source>
</reference>
<organism evidence="2 3">
    <name type="scientific">Planktothricoides raciborskii FACHB-1370</name>
    <dbReference type="NCBI Taxonomy" id="2949576"/>
    <lineage>
        <taxon>Bacteria</taxon>
        <taxon>Bacillati</taxon>
        <taxon>Cyanobacteriota</taxon>
        <taxon>Cyanophyceae</taxon>
        <taxon>Oscillatoriophycideae</taxon>
        <taxon>Oscillatoriales</taxon>
        <taxon>Oscillatoriaceae</taxon>
        <taxon>Planktothricoides</taxon>
    </lineage>
</organism>